<keyword evidence="7" id="KW-1185">Reference proteome</keyword>
<reference evidence="6 7" key="1">
    <citation type="submission" date="2024-01" db="EMBL/GenBank/DDBJ databases">
        <title>New evidence supports the origin of RcGTA from prophage.</title>
        <authorList>
            <person name="Xu Y."/>
            <person name="Liu B."/>
            <person name="Chen F."/>
        </authorList>
    </citation>
    <scope>NUCLEOTIDE SEQUENCE [LARGE SCALE GENOMIC DNA]</scope>
    <source>
        <strain evidence="6 7">CBW1107-2</strain>
    </source>
</reference>
<dbReference type="Proteomes" id="UP001559025">
    <property type="component" value="Unassembled WGS sequence"/>
</dbReference>
<evidence type="ECO:0000256" key="1">
    <source>
        <dbReference type="ARBA" id="ARBA00022553"/>
    </source>
</evidence>
<dbReference type="Pfam" id="PF00072">
    <property type="entry name" value="Response_reg"/>
    <property type="match status" value="1"/>
</dbReference>
<evidence type="ECO:0000313" key="7">
    <source>
        <dbReference type="Proteomes" id="UP001559025"/>
    </source>
</evidence>
<protein>
    <submittedName>
        <fullName evidence="6">Response regulator</fullName>
    </submittedName>
</protein>
<dbReference type="RefSeq" id="WP_368804957.1">
    <property type="nucleotide sequence ID" value="NZ_JAZHFV010000010.1"/>
</dbReference>
<dbReference type="Gene3D" id="3.40.50.2300">
    <property type="match status" value="1"/>
</dbReference>
<dbReference type="SUPFAM" id="SSF52172">
    <property type="entry name" value="CheY-like"/>
    <property type="match status" value="1"/>
</dbReference>
<dbReference type="InterPro" id="IPR011006">
    <property type="entry name" value="CheY-like_superfamily"/>
</dbReference>
<sequence length="130" mass="14173">MSGVRTIVLVVEDEPLLRMAAVDMVEDAGFEALEACNAAEAVTILEGRTDIHIVFTDIDMPGDMDGMRLAAIIRDRWPPIHLIVTSGHVASRDLRLPPDAVFFGKPYDERQVTQEMLKRSLNSGAGPTGA</sequence>
<evidence type="ECO:0000259" key="5">
    <source>
        <dbReference type="PROSITE" id="PS50110"/>
    </source>
</evidence>
<evidence type="ECO:0000313" key="6">
    <source>
        <dbReference type="EMBL" id="MEX4010225.1"/>
    </source>
</evidence>
<dbReference type="PANTHER" id="PTHR44591">
    <property type="entry name" value="STRESS RESPONSE REGULATOR PROTEIN 1"/>
    <property type="match status" value="1"/>
</dbReference>
<dbReference type="EMBL" id="JAZHFV010000010">
    <property type="protein sequence ID" value="MEX4010225.1"/>
    <property type="molecule type" value="Genomic_DNA"/>
</dbReference>
<organism evidence="6 7">
    <name type="scientific">Neoaquamicrobium sediminum</name>
    <dbReference type="NCBI Taxonomy" id="1849104"/>
    <lineage>
        <taxon>Bacteria</taxon>
        <taxon>Pseudomonadati</taxon>
        <taxon>Pseudomonadota</taxon>
        <taxon>Alphaproteobacteria</taxon>
        <taxon>Hyphomicrobiales</taxon>
        <taxon>Phyllobacteriaceae</taxon>
        <taxon>Neoaquamicrobium</taxon>
    </lineage>
</organism>
<dbReference type="PROSITE" id="PS50110">
    <property type="entry name" value="RESPONSE_REGULATORY"/>
    <property type="match status" value="1"/>
</dbReference>
<evidence type="ECO:0000256" key="4">
    <source>
        <dbReference type="PROSITE-ProRule" id="PRU00169"/>
    </source>
</evidence>
<dbReference type="SMART" id="SM00448">
    <property type="entry name" value="REC"/>
    <property type="match status" value="1"/>
</dbReference>
<feature type="domain" description="Response regulatory" evidence="5">
    <location>
        <begin position="7"/>
        <end position="120"/>
    </location>
</feature>
<keyword evidence="2" id="KW-0805">Transcription regulation</keyword>
<comment type="caution">
    <text evidence="6">The sequence shown here is derived from an EMBL/GenBank/DDBJ whole genome shotgun (WGS) entry which is preliminary data.</text>
</comment>
<dbReference type="InterPro" id="IPR050595">
    <property type="entry name" value="Bact_response_regulator"/>
</dbReference>
<keyword evidence="3" id="KW-0804">Transcription</keyword>
<name>A0ABV3WZW7_9HYPH</name>
<dbReference type="InterPro" id="IPR001789">
    <property type="entry name" value="Sig_transdc_resp-reg_receiver"/>
</dbReference>
<proteinExistence type="predicted"/>
<evidence type="ECO:0000256" key="3">
    <source>
        <dbReference type="ARBA" id="ARBA00023163"/>
    </source>
</evidence>
<evidence type="ECO:0000256" key="2">
    <source>
        <dbReference type="ARBA" id="ARBA00023015"/>
    </source>
</evidence>
<keyword evidence="1 4" id="KW-0597">Phosphoprotein</keyword>
<feature type="modified residue" description="4-aspartylphosphate" evidence="4">
    <location>
        <position position="57"/>
    </location>
</feature>
<dbReference type="PANTHER" id="PTHR44591:SF3">
    <property type="entry name" value="RESPONSE REGULATORY DOMAIN-CONTAINING PROTEIN"/>
    <property type="match status" value="1"/>
</dbReference>
<accession>A0ABV3WZW7</accession>
<gene>
    <name evidence="6" type="ORF">V1479_23165</name>
</gene>